<protein>
    <submittedName>
        <fullName evidence="2">Uncharacterized protein</fullName>
    </submittedName>
</protein>
<dbReference type="EMBL" id="LAZR01049957">
    <property type="protein sequence ID" value="KKK88427.1"/>
    <property type="molecule type" value="Genomic_DNA"/>
</dbReference>
<comment type="caution">
    <text evidence="2">The sequence shown here is derived from an EMBL/GenBank/DDBJ whole genome shotgun (WGS) entry which is preliminary data.</text>
</comment>
<proteinExistence type="predicted"/>
<dbReference type="AlphaFoldDB" id="A0A0F8Z3V8"/>
<evidence type="ECO:0000256" key="1">
    <source>
        <dbReference type="SAM" id="MobiDB-lite"/>
    </source>
</evidence>
<sequence>MMFNMKQHTKSAQKPYEKYHRDENLGPKANDNASIGEKQLPHRNGFEQTVTEDQMKNEHECGDTQKAKPIEKLLESATSTYVKHRSDAGDLVVPPLNALVEKMRQKRLAEDYKVDK</sequence>
<feature type="non-terminal residue" evidence="2">
    <location>
        <position position="116"/>
    </location>
</feature>
<reference evidence="2" key="1">
    <citation type="journal article" date="2015" name="Nature">
        <title>Complex archaea that bridge the gap between prokaryotes and eukaryotes.</title>
        <authorList>
            <person name="Spang A."/>
            <person name="Saw J.H."/>
            <person name="Jorgensen S.L."/>
            <person name="Zaremba-Niedzwiedzka K."/>
            <person name="Martijn J."/>
            <person name="Lind A.E."/>
            <person name="van Eijk R."/>
            <person name="Schleper C."/>
            <person name="Guy L."/>
            <person name="Ettema T.J."/>
        </authorList>
    </citation>
    <scope>NUCLEOTIDE SEQUENCE</scope>
</reference>
<organism evidence="2">
    <name type="scientific">marine sediment metagenome</name>
    <dbReference type="NCBI Taxonomy" id="412755"/>
    <lineage>
        <taxon>unclassified sequences</taxon>
        <taxon>metagenomes</taxon>
        <taxon>ecological metagenomes</taxon>
    </lineage>
</organism>
<feature type="region of interest" description="Disordered" evidence="1">
    <location>
        <begin position="1"/>
        <end position="43"/>
    </location>
</feature>
<gene>
    <name evidence="2" type="ORF">LCGC14_2743290</name>
</gene>
<feature type="compositionally biased region" description="Basic and acidic residues" evidence="1">
    <location>
        <begin position="15"/>
        <end position="25"/>
    </location>
</feature>
<evidence type="ECO:0000313" key="2">
    <source>
        <dbReference type="EMBL" id="KKK88427.1"/>
    </source>
</evidence>
<accession>A0A0F8Z3V8</accession>
<name>A0A0F8Z3V8_9ZZZZ</name>